<comment type="caution">
    <text evidence="2">The sequence shown here is derived from an EMBL/GenBank/DDBJ whole genome shotgun (WGS) entry which is preliminary data.</text>
</comment>
<keyword evidence="1" id="KW-0812">Transmembrane</keyword>
<protein>
    <submittedName>
        <fullName evidence="2">Uncharacterized protein</fullName>
    </submittedName>
</protein>
<name>R1CB52_9FIRM</name>
<dbReference type="AlphaFoldDB" id="R1CB52"/>
<sequence>MGMKALMLLILIITGAEIFFEVFTKLVKYIFSLFKKEIKIGEKFFGIIKLIVVAFFLVSVIYFLIEFVKVLADWFGIPINKSIFDFF</sequence>
<dbReference type="Proteomes" id="UP000013378">
    <property type="component" value="Unassembled WGS sequence"/>
</dbReference>
<evidence type="ECO:0000313" key="2">
    <source>
        <dbReference type="EMBL" id="EOC99529.1"/>
    </source>
</evidence>
<keyword evidence="3" id="KW-1185">Reference proteome</keyword>
<dbReference type="EMBL" id="ARZA01000268">
    <property type="protein sequence ID" value="EOC99529.1"/>
    <property type="molecule type" value="Genomic_DNA"/>
</dbReference>
<dbReference type="STRING" id="1304284.L21TH_2441"/>
<feature type="transmembrane region" description="Helical" evidence="1">
    <location>
        <begin position="44"/>
        <end position="65"/>
    </location>
</feature>
<proteinExistence type="predicted"/>
<dbReference type="RefSeq" id="WP_006316958.1">
    <property type="nucleotide sequence ID" value="NZ_ARZA01000268.1"/>
</dbReference>
<organism evidence="2 3">
    <name type="scientific">Caldisalinibacter kiritimatiensis</name>
    <dbReference type="NCBI Taxonomy" id="1304284"/>
    <lineage>
        <taxon>Bacteria</taxon>
        <taxon>Bacillati</taxon>
        <taxon>Bacillota</taxon>
        <taxon>Tissierellia</taxon>
        <taxon>Tissierellales</taxon>
        <taxon>Thermohalobacteraceae</taxon>
        <taxon>Caldisalinibacter</taxon>
    </lineage>
</organism>
<evidence type="ECO:0000256" key="1">
    <source>
        <dbReference type="SAM" id="Phobius"/>
    </source>
</evidence>
<dbReference type="OrthoDB" id="1956481at2"/>
<evidence type="ECO:0000313" key="3">
    <source>
        <dbReference type="Proteomes" id="UP000013378"/>
    </source>
</evidence>
<accession>R1CB52</accession>
<keyword evidence="1" id="KW-0472">Membrane</keyword>
<gene>
    <name evidence="2" type="ORF">L21TH_2441</name>
</gene>
<feature type="transmembrane region" description="Helical" evidence="1">
    <location>
        <begin position="6"/>
        <end position="23"/>
    </location>
</feature>
<keyword evidence="1" id="KW-1133">Transmembrane helix</keyword>
<reference evidence="2 3" key="1">
    <citation type="journal article" date="2015" name="Geomicrobiol. J.">
        <title>Caldisalinibacter kiritimatiensis gen. nov., sp. nov., a moderately thermohalophilic thiosulfate-reducing bacterium from a hypersaline microbial mat.</title>
        <authorList>
            <person name="Ben Hania W."/>
            <person name="Joseph M."/>
            <person name="Fiebig A."/>
            <person name="Bunk B."/>
            <person name="Klenk H.-P."/>
            <person name="Fardeau M.-L."/>
            <person name="Spring S."/>
        </authorList>
    </citation>
    <scope>NUCLEOTIDE SEQUENCE [LARGE SCALE GENOMIC DNA]</scope>
    <source>
        <strain evidence="2 3">L21-TH-D2</strain>
    </source>
</reference>